<sequence>MRSRTGPLRLRVFRWSFAGRLASLTGSAMTPVALAFAVLDASGRVADLAVVLAAQSLPMLSPSPCWGRGPCARWRTVAADAEHRRAGRRGAPS</sequence>
<feature type="transmembrane region" description="Helical" evidence="1">
    <location>
        <begin position="21"/>
        <end position="39"/>
    </location>
</feature>
<keyword evidence="1" id="KW-0472">Membrane</keyword>
<keyword evidence="1" id="KW-1133">Transmembrane helix</keyword>
<dbReference type="RefSeq" id="WP_185718217.1">
    <property type="nucleotide sequence ID" value="NZ_BAAAWI010000001.1"/>
</dbReference>
<dbReference type="EMBL" id="CP060131">
    <property type="protein sequence ID" value="QNG51462.1"/>
    <property type="molecule type" value="Genomic_DNA"/>
</dbReference>
<gene>
    <name evidence="2" type="ORF">H6H00_25570</name>
</gene>
<dbReference type="KEGG" id="ppel:H6H00_25570"/>
<protein>
    <submittedName>
        <fullName evidence="2">MFS transporter</fullName>
    </submittedName>
</protein>
<keyword evidence="1" id="KW-0812">Transmembrane</keyword>
<evidence type="ECO:0000256" key="1">
    <source>
        <dbReference type="SAM" id="Phobius"/>
    </source>
</evidence>
<reference evidence="2 3" key="1">
    <citation type="submission" date="2020-08" db="EMBL/GenBank/DDBJ databases">
        <authorList>
            <person name="Mo P."/>
        </authorList>
    </citation>
    <scope>NUCLEOTIDE SEQUENCE [LARGE SCALE GENOMIC DNA]</scope>
    <source>
        <strain evidence="2 3">CGMCC 4.1532</strain>
    </source>
</reference>
<dbReference type="Proteomes" id="UP000515728">
    <property type="component" value="Chromosome"/>
</dbReference>
<keyword evidence="3" id="KW-1185">Reference proteome</keyword>
<name>A0A7G7MFA1_9PSEU</name>
<evidence type="ECO:0000313" key="2">
    <source>
        <dbReference type="EMBL" id="QNG51462.1"/>
    </source>
</evidence>
<dbReference type="AlphaFoldDB" id="A0A7G7MFA1"/>
<organism evidence="2 3">
    <name type="scientific">Pseudonocardia petroleophila</name>
    <dbReference type="NCBI Taxonomy" id="37331"/>
    <lineage>
        <taxon>Bacteria</taxon>
        <taxon>Bacillati</taxon>
        <taxon>Actinomycetota</taxon>
        <taxon>Actinomycetes</taxon>
        <taxon>Pseudonocardiales</taxon>
        <taxon>Pseudonocardiaceae</taxon>
        <taxon>Pseudonocardia</taxon>
    </lineage>
</organism>
<evidence type="ECO:0000313" key="3">
    <source>
        <dbReference type="Proteomes" id="UP000515728"/>
    </source>
</evidence>
<accession>A0A7G7MFA1</accession>
<proteinExistence type="predicted"/>